<dbReference type="RefSeq" id="WP_422919776.1">
    <property type="nucleotide sequence ID" value="NZ_JAMZEJ010000005.1"/>
</dbReference>
<dbReference type="Gene3D" id="3.40.50.880">
    <property type="match status" value="1"/>
</dbReference>
<comment type="caution">
    <text evidence="3">The sequence shown here is derived from an EMBL/GenBank/DDBJ whole genome shotgun (WGS) entry which is preliminary data.</text>
</comment>
<keyword evidence="2" id="KW-0812">Transmembrane</keyword>
<dbReference type="PANTHER" id="PTHR37947:SF1">
    <property type="entry name" value="BLL2462 PROTEIN"/>
    <property type="match status" value="1"/>
</dbReference>
<evidence type="ECO:0000256" key="1">
    <source>
        <dbReference type="SAM" id="MobiDB-lite"/>
    </source>
</evidence>
<organism evidence="3 4">
    <name type="scientific">Rhizosaccharibacter radicis</name>
    <dbReference type="NCBI Taxonomy" id="2782605"/>
    <lineage>
        <taxon>Bacteria</taxon>
        <taxon>Pseudomonadati</taxon>
        <taxon>Pseudomonadota</taxon>
        <taxon>Alphaproteobacteria</taxon>
        <taxon>Acetobacterales</taxon>
        <taxon>Acetobacteraceae</taxon>
        <taxon>Rhizosaccharibacter</taxon>
    </lineage>
</organism>
<feature type="transmembrane region" description="Helical" evidence="2">
    <location>
        <begin position="710"/>
        <end position="728"/>
    </location>
</feature>
<gene>
    <name evidence="3" type="ORF">NFI88_09285</name>
</gene>
<evidence type="ECO:0000256" key="2">
    <source>
        <dbReference type="SAM" id="Phobius"/>
    </source>
</evidence>
<dbReference type="PANTHER" id="PTHR37947">
    <property type="entry name" value="BLL2462 PROTEIN"/>
    <property type="match status" value="1"/>
</dbReference>
<evidence type="ECO:0000313" key="4">
    <source>
        <dbReference type="Proteomes" id="UP001524547"/>
    </source>
</evidence>
<sequence>MPDILHWRPAGLAIGLQPLLPPATLWVLGLAMLAALALLAWRGGRGVWWRAGAFALLFCWLLGPVLLRERWRPLPRTLLMVTDRSGSMRVGPREAVVDAAQRALEREAAAIPGLQLRRATVDDREHAGTRLLEAVRRAAADIPRDQLAGIVALSDGEAHDAPAEPPSRFPSESGPPIGEMPLHLLIPATGEESDRRLRVLQAPPFGIVGQNVTLRVQVDDLGPAARPGANAILTLRRDGDAPLTRNVVVGEPQDITLPVTAPGAMLLSLDASPLAGEVSTLNNRAVVRITGVRDRLRVLLVSGAPNQGERVWRRLLKADPSVDLVHFTILRPPDKDDTTPLNELALIAFPTRELFQEKIRQFDLIILDGFENRGILPLAYLRNIASFVRGGGGLLLTAGPEFIGRGTLQDTPLSEVLPAHVPEEGGLVEQAFRPMPTALGRRHPVTAGLPQMPPPTEGGAGGGGNTGAGPNGAAANRWGPWFRALRPDRTEGEVLLTGPDRSPLLVLKQQGDGRVAMLLSDQAWLWSRGEDGGGPQSELLRRISHWLMKEPELEENQLSAAILDDRLTVSRRDADGSGAGTVTIVAPDGIRRSLSLAAGNDGAAHGEMALPTDAADGIWEATDGTRHAFAAAVPADPTELADLRATATVLQPLVPRTGGAVAWLGTDPKAPRVPALRLVDAGQTAAGDGWIGLRRTAAHVVTGRDARGLLPAWAVLPLCLLFLLLGWFREGRR</sequence>
<feature type="transmembrane region" description="Helical" evidence="2">
    <location>
        <begin position="47"/>
        <end position="67"/>
    </location>
</feature>
<dbReference type="Proteomes" id="UP001524547">
    <property type="component" value="Unassembled WGS sequence"/>
</dbReference>
<feature type="compositionally biased region" description="Gly residues" evidence="1">
    <location>
        <begin position="458"/>
        <end position="470"/>
    </location>
</feature>
<protein>
    <submittedName>
        <fullName evidence="3">VWA domain-containing protein</fullName>
    </submittedName>
</protein>
<accession>A0ABT1VXF6</accession>
<keyword evidence="2" id="KW-0472">Membrane</keyword>
<keyword evidence="2" id="KW-1133">Transmembrane helix</keyword>
<keyword evidence="4" id="KW-1185">Reference proteome</keyword>
<dbReference type="SUPFAM" id="SSF52317">
    <property type="entry name" value="Class I glutamine amidotransferase-like"/>
    <property type="match status" value="1"/>
</dbReference>
<dbReference type="InterPro" id="IPR029062">
    <property type="entry name" value="Class_I_gatase-like"/>
</dbReference>
<evidence type="ECO:0000313" key="3">
    <source>
        <dbReference type="EMBL" id="MCQ8241029.1"/>
    </source>
</evidence>
<dbReference type="EMBL" id="JAMZEJ010000005">
    <property type="protein sequence ID" value="MCQ8241029.1"/>
    <property type="molecule type" value="Genomic_DNA"/>
</dbReference>
<name>A0ABT1VXF6_9PROT</name>
<reference evidence="3 4" key="1">
    <citation type="submission" date="2022-06" db="EMBL/GenBank/DDBJ databases">
        <title>Rhizosaccharibacter gen. nov. sp. nov. KSS12, endophytic bacteria isolated from sugarcane.</title>
        <authorList>
            <person name="Pitiwittayakul N."/>
        </authorList>
    </citation>
    <scope>NUCLEOTIDE SEQUENCE [LARGE SCALE GENOMIC DNA]</scope>
    <source>
        <strain evidence="3 4">KSS12</strain>
    </source>
</reference>
<proteinExistence type="predicted"/>
<feature type="transmembrane region" description="Helical" evidence="2">
    <location>
        <begin position="20"/>
        <end position="40"/>
    </location>
</feature>
<feature type="region of interest" description="Disordered" evidence="1">
    <location>
        <begin position="444"/>
        <end position="472"/>
    </location>
</feature>